<dbReference type="AlphaFoldDB" id="A0A1H1RBA2"/>
<organism evidence="11 12">
    <name type="scientific">Mucilaginibacter mallensis</name>
    <dbReference type="NCBI Taxonomy" id="652787"/>
    <lineage>
        <taxon>Bacteria</taxon>
        <taxon>Pseudomonadati</taxon>
        <taxon>Bacteroidota</taxon>
        <taxon>Sphingobacteriia</taxon>
        <taxon>Sphingobacteriales</taxon>
        <taxon>Sphingobacteriaceae</taxon>
        <taxon>Mucilaginibacter</taxon>
    </lineage>
</organism>
<dbReference type="STRING" id="652787.SAMN05216490_0960"/>
<evidence type="ECO:0000256" key="6">
    <source>
        <dbReference type="ARBA" id="ARBA00023295"/>
    </source>
</evidence>
<evidence type="ECO:0000256" key="7">
    <source>
        <dbReference type="ARBA" id="ARBA00023326"/>
    </source>
</evidence>
<keyword evidence="7 9" id="KW-0624">Polysaccharide degradation</keyword>
<dbReference type="InterPro" id="IPR019834">
    <property type="entry name" value="Glyco_hydro_8_CS"/>
</dbReference>
<comment type="similarity">
    <text evidence="2 9">Belongs to the glycosyl hydrolase 8 (cellulase D) family.</text>
</comment>
<keyword evidence="6 9" id="KW-0326">Glycosidase</keyword>
<evidence type="ECO:0000256" key="4">
    <source>
        <dbReference type="ARBA" id="ARBA00022801"/>
    </source>
</evidence>
<evidence type="ECO:0000256" key="5">
    <source>
        <dbReference type="ARBA" id="ARBA00023001"/>
    </source>
</evidence>
<keyword evidence="4 9" id="KW-0378">Hydrolase</keyword>
<accession>A0A1H1RBA2</accession>
<name>A0A1H1RBA2_MUCMA</name>
<gene>
    <name evidence="11" type="ORF">SAMN05216490_0960</name>
</gene>
<dbReference type="Pfam" id="PF01270">
    <property type="entry name" value="Glyco_hydro_8"/>
    <property type="match status" value="1"/>
</dbReference>
<keyword evidence="12" id="KW-1185">Reference proteome</keyword>
<dbReference type="InterPro" id="IPR012341">
    <property type="entry name" value="6hp_glycosidase-like_sf"/>
</dbReference>
<feature type="signal peptide" evidence="10">
    <location>
        <begin position="1"/>
        <end position="21"/>
    </location>
</feature>
<evidence type="ECO:0000256" key="9">
    <source>
        <dbReference type="RuleBase" id="RU361167"/>
    </source>
</evidence>
<dbReference type="GO" id="GO:0008810">
    <property type="term" value="F:cellulase activity"/>
    <property type="evidence" value="ECO:0007669"/>
    <property type="project" value="UniProtKB-EC"/>
</dbReference>
<evidence type="ECO:0000256" key="3">
    <source>
        <dbReference type="ARBA" id="ARBA00022729"/>
    </source>
</evidence>
<evidence type="ECO:0000256" key="10">
    <source>
        <dbReference type="SAM" id="SignalP"/>
    </source>
</evidence>
<feature type="active site" description="Nucleophile" evidence="8">
    <location>
        <position position="149"/>
    </location>
</feature>
<evidence type="ECO:0000313" key="11">
    <source>
        <dbReference type="EMBL" id="SDS32992.1"/>
    </source>
</evidence>
<dbReference type="Gene3D" id="1.50.10.10">
    <property type="match status" value="1"/>
</dbReference>
<dbReference type="Proteomes" id="UP000199679">
    <property type="component" value="Chromosome I"/>
</dbReference>
<dbReference type="EC" id="3.2.1.-" evidence="9"/>
<evidence type="ECO:0000256" key="8">
    <source>
        <dbReference type="PROSITE-ProRule" id="PRU10058"/>
    </source>
</evidence>
<comment type="catalytic activity">
    <reaction evidence="1">
        <text>Endohydrolysis of (1-&gt;4)-beta-D-glucosidic linkages in cellulose, lichenin and cereal beta-D-glucans.</text>
        <dbReference type="EC" id="3.2.1.4"/>
    </reaction>
</comment>
<reference evidence="11 12" key="1">
    <citation type="submission" date="2016-10" db="EMBL/GenBank/DDBJ databases">
        <authorList>
            <person name="de Groot N.N."/>
        </authorList>
    </citation>
    <scope>NUCLEOTIDE SEQUENCE [LARGE SCALE GENOMIC DNA]</scope>
    <source>
        <strain evidence="11 12">MP1X4</strain>
    </source>
</reference>
<dbReference type="EMBL" id="LT629740">
    <property type="protein sequence ID" value="SDS32992.1"/>
    <property type="molecule type" value="Genomic_DNA"/>
</dbReference>
<keyword evidence="5" id="KW-0136">Cellulose degradation</keyword>
<dbReference type="PRINTS" id="PR00735">
    <property type="entry name" value="GLHYDRLASE8"/>
</dbReference>
<feature type="chain" id="PRO_5009258648" description="Glucanase" evidence="10">
    <location>
        <begin position="22"/>
        <end position="410"/>
    </location>
</feature>
<dbReference type="PROSITE" id="PS00812">
    <property type="entry name" value="GLYCOSYL_HYDROL_F8"/>
    <property type="match status" value="1"/>
</dbReference>
<dbReference type="InterPro" id="IPR002037">
    <property type="entry name" value="Glyco_hydro_8"/>
</dbReference>
<dbReference type="PROSITE" id="PS51257">
    <property type="entry name" value="PROKAR_LIPOPROTEIN"/>
    <property type="match status" value="1"/>
</dbReference>
<keyword evidence="3 10" id="KW-0732">Signal</keyword>
<dbReference type="GO" id="GO:0030245">
    <property type="term" value="P:cellulose catabolic process"/>
    <property type="evidence" value="ECO:0007669"/>
    <property type="project" value="UniProtKB-KW"/>
</dbReference>
<evidence type="ECO:0000313" key="12">
    <source>
        <dbReference type="Proteomes" id="UP000199679"/>
    </source>
</evidence>
<dbReference type="InterPro" id="IPR008928">
    <property type="entry name" value="6-hairpin_glycosidase_sf"/>
</dbReference>
<proteinExistence type="inferred from homology"/>
<keyword evidence="7 9" id="KW-0119">Carbohydrate metabolism</keyword>
<protein>
    <recommendedName>
        <fullName evidence="9">Glucanase</fullName>
        <ecNumber evidence="9">3.2.1.-</ecNumber>
    </recommendedName>
</protein>
<dbReference type="SUPFAM" id="SSF48208">
    <property type="entry name" value="Six-hairpin glycosidases"/>
    <property type="match status" value="1"/>
</dbReference>
<dbReference type="RefSeq" id="WP_091369853.1">
    <property type="nucleotide sequence ID" value="NZ_LT629740.1"/>
</dbReference>
<evidence type="ECO:0000256" key="1">
    <source>
        <dbReference type="ARBA" id="ARBA00000966"/>
    </source>
</evidence>
<sequence length="410" mass="47089">MKQKLYMSIIILVSCTTILFAQQPTQPFPQHVQYFKGTIKPSNISQQTMDKSVSVFYSQWKQRFVKTILGKAQSYIWFEGVGKKQCVSEGQGYGMVIVALMAGFDPSAKNTFDNLYRYYKAHPSNRGTHLMAWAQYTNGKNADMSSATDGDMDIAYALLLANTQWGSNGTIDYLKEAKAMIADIMEYEINHKIWSVLLSNAIEYDSKDCFDTRSSDFMPANFKAFRQATGDDRWDKVTNNTYKLFELMQDKYSPDAGLVPDFIVHINKTPKPAPPHYLESAYDGYYNYNACRVPWRIGVDYLISGDMRSKAFVQKINAWIRETTGNNTYNLSAGYTLAGNDIKGRYFEALSFITPFGVSAMVDQKNQQWLNKVWDYTMQFKLKDFDYYDNSIKMLNLIIISGNYWKPEVK</sequence>
<dbReference type="OrthoDB" id="9803461at2"/>
<evidence type="ECO:0000256" key="2">
    <source>
        <dbReference type="ARBA" id="ARBA00009209"/>
    </source>
</evidence>